<reference evidence="4 5" key="1">
    <citation type="submission" date="2017-01" db="EMBL/GenBank/DDBJ databases">
        <title>Genome analysis of Paenibacillus selenitrireducens ES3-24.</title>
        <authorList>
            <person name="Xu D."/>
            <person name="Yao R."/>
            <person name="Zheng S."/>
        </authorList>
    </citation>
    <scope>NUCLEOTIDE SEQUENCE [LARGE SCALE GENOMIC DNA]</scope>
    <source>
        <strain evidence="4 5">ES3-24</strain>
    </source>
</reference>
<dbReference type="GO" id="GO:0016491">
    <property type="term" value="F:oxidoreductase activity"/>
    <property type="evidence" value="ECO:0007669"/>
    <property type="project" value="UniProtKB-KW"/>
</dbReference>
<organism evidence="4 5">
    <name type="scientific">Paenibacillus selenitireducens</name>
    <dbReference type="NCBI Taxonomy" id="1324314"/>
    <lineage>
        <taxon>Bacteria</taxon>
        <taxon>Bacillati</taxon>
        <taxon>Bacillota</taxon>
        <taxon>Bacilli</taxon>
        <taxon>Bacillales</taxon>
        <taxon>Paenibacillaceae</taxon>
        <taxon>Paenibacillus</taxon>
    </lineage>
</organism>
<evidence type="ECO:0000259" key="3">
    <source>
        <dbReference type="Pfam" id="PF00724"/>
    </source>
</evidence>
<dbReference type="RefSeq" id="WP_078498274.1">
    <property type="nucleotide sequence ID" value="NZ_MSZX01000003.1"/>
</dbReference>
<dbReference type="EMBL" id="MSZX01000003">
    <property type="protein sequence ID" value="OPA79277.1"/>
    <property type="molecule type" value="Genomic_DNA"/>
</dbReference>
<proteinExistence type="predicted"/>
<dbReference type="InterPro" id="IPR051799">
    <property type="entry name" value="NADH_flavin_oxidoreductase"/>
</dbReference>
<dbReference type="InterPro" id="IPR001155">
    <property type="entry name" value="OxRdtase_FMN_N"/>
</dbReference>
<keyword evidence="2" id="KW-0560">Oxidoreductase</keyword>
<dbReference type="Gene3D" id="3.20.20.70">
    <property type="entry name" value="Aldolase class I"/>
    <property type="match status" value="1"/>
</dbReference>
<name>A0A1T2XHB1_9BACL</name>
<evidence type="ECO:0000313" key="5">
    <source>
        <dbReference type="Proteomes" id="UP000190188"/>
    </source>
</evidence>
<dbReference type="AlphaFoldDB" id="A0A1T2XHB1"/>
<dbReference type="SUPFAM" id="SSF51395">
    <property type="entry name" value="FMN-linked oxidoreductases"/>
    <property type="match status" value="1"/>
</dbReference>
<dbReference type="STRING" id="1324314.BVG16_09315"/>
<dbReference type="CDD" id="cd04735">
    <property type="entry name" value="OYE_like_4_FMN"/>
    <property type="match status" value="1"/>
</dbReference>
<dbReference type="Pfam" id="PF00724">
    <property type="entry name" value="Oxidored_FMN"/>
    <property type="match status" value="1"/>
</dbReference>
<feature type="domain" description="NADH:flavin oxidoreductase/NADH oxidase N-terminal" evidence="3">
    <location>
        <begin position="8"/>
        <end position="338"/>
    </location>
</feature>
<gene>
    <name evidence="4" type="ORF">BVG16_09315</name>
</gene>
<protein>
    <submittedName>
        <fullName evidence="4">NADH-dependent flavin oxidoreductase</fullName>
    </submittedName>
</protein>
<keyword evidence="1" id="KW-0285">Flavoprotein</keyword>
<dbReference type="InterPro" id="IPR013785">
    <property type="entry name" value="Aldolase_TIM"/>
</dbReference>
<sequence length="375" mass="41682">MNTKYSPLFESFTLKSGVSLKNRIVMAPMTHWSSHEDGTVSDAEIKYYARRSKGVGMVITACVYVTPNGKGFSGEFAADTDEMIPSLRRLAATIQDQGAKAILQIYHGGRSCPPEEVPNGEIVSASAIAEDREGAKVPRALTDAEIEGIIRDYAEATRRAIEAGYDGVEIHGANGYLLQQFFSPSSNHREDRWGGSLEKRLAFPIAVAEAVKEAASHAKHPFVVGYRFSPEEPGDDGITMEDSYRLVEALIDRGMDYLHVSLQDFWSLPRRGANESRTRMEWFHTRYGSQMTFIGVGGLHTADDVLKAHASGIPLIALGRELIIDPDWVEKVEQGRAEEIQTTLTPLDQDRLVIPDHLWERIMAMKGWFPVVESE</sequence>
<accession>A0A1T2XHB1</accession>
<evidence type="ECO:0000313" key="4">
    <source>
        <dbReference type="EMBL" id="OPA79277.1"/>
    </source>
</evidence>
<evidence type="ECO:0000256" key="2">
    <source>
        <dbReference type="ARBA" id="ARBA00023002"/>
    </source>
</evidence>
<dbReference type="GO" id="GO:0010181">
    <property type="term" value="F:FMN binding"/>
    <property type="evidence" value="ECO:0007669"/>
    <property type="project" value="InterPro"/>
</dbReference>
<evidence type="ECO:0000256" key="1">
    <source>
        <dbReference type="ARBA" id="ARBA00022630"/>
    </source>
</evidence>
<dbReference type="OrthoDB" id="9772736at2"/>
<dbReference type="Proteomes" id="UP000190188">
    <property type="component" value="Unassembled WGS sequence"/>
</dbReference>
<comment type="caution">
    <text evidence="4">The sequence shown here is derived from an EMBL/GenBank/DDBJ whole genome shotgun (WGS) entry which is preliminary data.</text>
</comment>
<dbReference type="PANTHER" id="PTHR43656:SF2">
    <property type="entry name" value="BINDING OXIDOREDUCTASE, PUTATIVE (AFU_ORTHOLOGUE AFUA_2G08260)-RELATED"/>
    <property type="match status" value="1"/>
</dbReference>
<keyword evidence="5" id="KW-1185">Reference proteome</keyword>
<dbReference type="PANTHER" id="PTHR43656">
    <property type="entry name" value="BINDING OXIDOREDUCTASE, PUTATIVE (AFU_ORTHOLOGUE AFUA_2G08260)-RELATED"/>
    <property type="match status" value="1"/>
</dbReference>